<keyword evidence="5" id="KW-0660">Purine salvage</keyword>
<evidence type="ECO:0000313" key="10">
    <source>
        <dbReference type="Proteomes" id="UP000193978"/>
    </source>
</evidence>
<evidence type="ECO:0000259" key="8">
    <source>
        <dbReference type="Pfam" id="PF00156"/>
    </source>
</evidence>
<dbReference type="EMBL" id="CP019948">
    <property type="protein sequence ID" value="ARN83461.1"/>
    <property type="molecule type" value="Genomic_DNA"/>
</dbReference>
<dbReference type="SUPFAM" id="SSF53271">
    <property type="entry name" value="PRTase-like"/>
    <property type="match status" value="1"/>
</dbReference>
<dbReference type="Gene3D" id="3.40.50.2020">
    <property type="match status" value="1"/>
</dbReference>
<dbReference type="PANTHER" id="PTHR39563">
    <property type="entry name" value="XANTHINE PHOSPHORIBOSYLTRANSFERASE"/>
    <property type="match status" value="1"/>
</dbReference>
<evidence type="ECO:0000256" key="3">
    <source>
        <dbReference type="ARBA" id="ARBA00022679"/>
    </source>
</evidence>
<evidence type="ECO:0000313" key="9">
    <source>
        <dbReference type="EMBL" id="ARN83461.1"/>
    </source>
</evidence>
<keyword evidence="2 9" id="KW-0328">Glycosyltransferase</keyword>
<evidence type="ECO:0000256" key="2">
    <source>
        <dbReference type="ARBA" id="ARBA00022676"/>
    </source>
</evidence>
<feature type="domain" description="Phosphoribosyltransferase" evidence="8">
    <location>
        <begin position="8"/>
        <end position="151"/>
    </location>
</feature>
<keyword evidence="10" id="KW-1185">Reference proteome</keyword>
<dbReference type="InterPro" id="IPR023747">
    <property type="entry name" value="Xanthine_Guanine_PRibTrfase"/>
</dbReference>
<keyword evidence="6" id="KW-0460">Magnesium</keyword>
<protein>
    <submittedName>
        <fullName evidence="9">Xanthine phosphoribosyltransferase</fullName>
    </submittedName>
</protein>
<dbReference type="RefSeq" id="WP_085773568.1">
    <property type="nucleotide sequence ID" value="NZ_AP027149.1"/>
</dbReference>
<keyword evidence="3 9" id="KW-0808">Transferase</keyword>
<organism evidence="9 10">
    <name type="scientific">Methylocystis bryophila</name>
    <dbReference type="NCBI Taxonomy" id="655015"/>
    <lineage>
        <taxon>Bacteria</taxon>
        <taxon>Pseudomonadati</taxon>
        <taxon>Pseudomonadota</taxon>
        <taxon>Alphaproteobacteria</taxon>
        <taxon>Hyphomicrobiales</taxon>
        <taxon>Methylocystaceae</taxon>
        <taxon>Methylocystis</taxon>
    </lineage>
</organism>
<evidence type="ECO:0000256" key="4">
    <source>
        <dbReference type="ARBA" id="ARBA00022723"/>
    </source>
</evidence>
<evidence type="ECO:0000256" key="1">
    <source>
        <dbReference type="ARBA" id="ARBA00022475"/>
    </source>
</evidence>
<keyword evidence="4" id="KW-0479">Metal-binding</keyword>
<keyword evidence="7" id="KW-0472">Membrane</keyword>
<dbReference type="GO" id="GO:0046872">
    <property type="term" value="F:metal ion binding"/>
    <property type="evidence" value="ECO:0007669"/>
    <property type="project" value="UniProtKB-KW"/>
</dbReference>
<proteinExistence type="predicted"/>
<evidence type="ECO:0000256" key="6">
    <source>
        <dbReference type="ARBA" id="ARBA00022842"/>
    </source>
</evidence>
<gene>
    <name evidence="9" type="ORF">B1812_07220</name>
</gene>
<dbReference type="GO" id="GO:0000310">
    <property type="term" value="F:xanthine phosphoribosyltransferase activity"/>
    <property type="evidence" value="ECO:0007669"/>
    <property type="project" value="InterPro"/>
</dbReference>
<dbReference type="KEGG" id="mbry:B1812_07220"/>
<dbReference type="AlphaFoldDB" id="A0A1W6N101"/>
<dbReference type="STRING" id="655015.B1812_07220"/>
<name>A0A1W6N101_9HYPH</name>
<evidence type="ECO:0000256" key="7">
    <source>
        <dbReference type="ARBA" id="ARBA00023136"/>
    </source>
</evidence>
<dbReference type="GO" id="GO:0006166">
    <property type="term" value="P:purine ribonucleoside salvage"/>
    <property type="evidence" value="ECO:0007669"/>
    <property type="project" value="UniProtKB-KW"/>
</dbReference>
<sequence length="161" mass="17805">MRRSLHLSWDQFHADTRTLAQRLAERGGFSAIAAVARGGLFPAGVIARELGIRVIETICVVSYHEDTTRGEIAVLKSLSEDILARPPQEVLIVDDLVDTGNTARVVKAQLPGAYFATIYAKPLGLPLVDAYVREIPQDTWIYFPWDTGLSFQEPIGARNSR</sequence>
<reference evidence="9 10" key="1">
    <citation type="submission" date="2017-02" db="EMBL/GenBank/DDBJ databases">
        <authorList>
            <person name="Peterson S.W."/>
        </authorList>
    </citation>
    <scope>NUCLEOTIDE SEQUENCE [LARGE SCALE GENOMIC DNA]</scope>
    <source>
        <strain evidence="9 10">S285</strain>
    </source>
</reference>
<dbReference type="InterPro" id="IPR029057">
    <property type="entry name" value="PRTase-like"/>
</dbReference>
<evidence type="ECO:0000256" key="5">
    <source>
        <dbReference type="ARBA" id="ARBA00022726"/>
    </source>
</evidence>
<dbReference type="Pfam" id="PF00156">
    <property type="entry name" value="Pribosyltran"/>
    <property type="match status" value="1"/>
</dbReference>
<dbReference type="CDD" id="cd06223">
    <property type="entry name" value="PRTases_typeI"/>
    <property type="match status" value="1"/>
</dbReference>
<dbReference type="OrthoDB" id="9789690at2"/>
<dbReference type="PANTHER" id="PTHR39563:SF1">
    <property type="entry name" value="XANTHINE-GUANINE PHOSPHORIBOSYLTRANSFERASE"/>
    <property type="match status" value="1"/>
</dbReference>
<keyword evidence="1" id="KW-1003">Cell membrane</keyword>
<dbReference type="InterPro" id="IPR000836">
    <property type="entry name" value="PRTase_dom"/>
</dbReference>
<dbReference type="Proteomes" id="UP000193978">
    <property type="component" value="Chromosome"/>
</dbReference>
<accession>A0A1W6N101</accession>
<dbReference type="NCBIfam" id="NF006613">
    <property type="entry name" value="PRK09177.1"/>
    <property type="match status" value="1"/>
</dbReference>